<organism evidence="1 2">
    <name type="scientific">Macrolepiota fuliginosa MF-IS2</name>
    <dbReference type="NCBI Taxonomy" id="1400762"/>
    <lineage>
        <taxon>Eukaryota</taxon>
        <taxon>Fungi</taxon>
        <taxon>Dikarya</taxon>
        <taxon>Basidiomycota</taxon>
        <taxon>Agaricomycotina</taxon>
        <taxon>Agaricomycetes</taxon>
        <taxon>Agaricomycetidae</taxon>
        <taxon>Agaricales</taxon>
        <taxon>Agaricineae</taxon>
        <taxon>Agaricaceae</taxon>
        <taxon>Macrolepiota</taxon>
    </lineage>
</organism>
<keyword evidence="2" id="KW-1185">Reference proteome</keyword>
<protein>
    <submittedName>
        <fullName evidence="1">Uncharacterized protein</fullName>
    </submittedName>
</protein>
<dbReference type="EMBL" id="MU151173">
    <property type="protein sequence ID" value="KAF9448111.1"/>
    <property type="molecule type" value="Genomic_DNA"/>
</dbReference>
<gene>
    <name evidence="1" type="ORF">P691DRAFT_760210</name>
</gene>
<dbReference type="Proteomes" id="UP000807342">
    <property type="component" value="Unassembled WGS sequence"/>
</dbReference>
<accession>A0A9P5XF34</accession>
<evidence type="ECO:0000313" key="2">
    <source>
        <dbReference type="Proteomes" id="UP000807342"/>
    </source>
</evidence>
<dbReference type="OrthoDB" id="347018at2759"/>
<evidence type="ECO:0000313" key="1">
    <source>
        <dbReference type="EMBL" id="KAF9448111.1"/>
    </source>
</evidence>
<reference evidence="1" key="1">
    <citation type="submission" date="2020-11" db="EMBL/GenBank/DDBJ databases">
        <authorList>
            <consortium name="DOE Joint Genome Institute"/>
            <person name="Ahrendt S."/>
            <person name="Riley R."/>
            <person name="Andreopoulos W."/>
            <person name="Labutti K."/>
            <person name="Pangilinan J."/>
            <person name="Ruiz-Duenas F.J."/>
            <person name="Barrasa J.M."/>
            <person name="Sanchez-Garcia M."/>
            <person name="Camarero S."/>
            <person name="Miyauchi S."/>
            <person name="Serrano A."/>
            <person name="Linde D."/>
            <person name="Babiker R."/>
            <person name="Drula E."/>
            <person name="Ayuso-Fernandez I."/>
            <person name="Pacheco R."/>
            <person name="Padilla G."/>
            <person name="Ferreira P."/>
            <person name="Barriuso J."/>
            <person name="Kellner H."/>
            <person name="Castanera R."/>
            <person name="Alfaro M."/>
            <person name="Ramirez L."/>
            <person name="Pisabarro A.G."/>
            <person name="Kuo A."/>
            <person name="Tritt A."/>
            <person name="Lipzen A."/>
            <person name="He G."/>
            <person name="Yan M."/>
            <person name="Ng V."/>
            <person name="Cullen D."/>
            <person name="Martin F."/>
            <person name="Rosso M.-N."/>
            <person name="Henrissat B."/>
            <person name="Hibbett D."/>
            <person name="Martinez A.T."/>
            <person name="Grigoriev I.V."/>
        </authorList>
    </citation>
    <scope>NUCLEOTIDE SEQUENCE</scope>
    <source>
        <strain evidence="1">MF-IS2</strain>
    </source>
</reference>
<dbReference type="AlphaFoldDB" id="A0A9P5XF34"/>
<proteinExistence type="predicted"/>
<sequence>MVIANKADLVAAEPLSSSSPSEPSVESIEEAQARLKRLEEYVKTELGDDVVVVPVSAKYRMNLRKVVALMRNYVEDARAEKLMAQQEAEEAHDCLDYNMTLLGENAIHGPTVFGNTGTVVDPGIPVDQLDQNHAFQSLTQNFVSFSTPLVGPIPYKS</sequence>
<comment type="caution">
    <text evidence="1">The sequence shown here is derived from an EMBL/GenBank/DDBJ whole genome shotgun (WGS) entry which is preliminary data.</text>
</comment>
<name>A0A9P5XF34_9AGAR</name>